<evidence type="ECO:0000256" key="1">
    <source>
        <dbReference type="SAM" id="MobiDB-lite"/>
    </source>
</evidence>
<reference evidence="2" key="2">
    <citation type="submission" date="2025-08" db="UniProtKB">
        <authorList>
            <consortium name="Ensembl"/>
        </authorList>
    </citation>
    <scope>IDENTIFICATION</scope>
</reference>
<accession>A0A8I3X5C1</accession>
<dbReference type="AlphaFoldDB" id="A0A8I3X5C1"/>
<feature type="region of interest" description="Disordered" evidence="1">
    <location>
        <begin position="45"/>
        <end position="65"/>
    </location>
</feature>
<evidence type="ECO:0000313" key="3">
    <source>
        <dbReference type="Proteomes" id="UP000008225"/>
    </source>
</evidence>
<protein>
    <submittedName>
        <fullName evidence="2">Uncharacterized protein</fullName>
    </submittedName>
</protein>
<name>A0A8I3X5C1_CALJA</name>
<dbReference type="GeneTree" id="ENSGT01150000287152"/>
<dbReference type="Ensembl" id="ENSCJAT00000128257.1">
    <property type="protein sequence ID" value="ENSCJAP00000087079.1"/>
    <property type="gene ID" value="ENSCJAG00000069853.1"/>
</dbReference>
<reference evidence="2" key="3">
    <citation type="submission" date="2025-09" db="UniProtKB">
        <authorList>
            <consortium name="Ensembl"/>
        </authorList>
    </citation>
    <scope>IDENTIFICATION</scope>
</reference>
<proteinExistence type="predicted"/>
<evidence type="ECO:0000313" key="2">
    <source>
        <dbReference type="Ensembl" id="ENSCJAP00000087079.1"/>
    </source>
</evidence>
<organism evidence="2 3">
    <name type="scientific">Callithrix jacchus</name>
    <name type="common">White-tufted-ear marmoset</name>
    <name type="synonym">Simia Jacchus</name>
    <dbReference type="NCBI Taxonomy" id="9483"/>
    <lineage>
        <taxon>Eukaryota</taxon>
        <taxon>Metazoa</taxon>
        <taxon>Chordata</taxon>
        <taxon>Craniata</taxon>
        <taxon>Vertebrata</taxon>
        <taxon>Euteleostomi</taxon>
        <taxon>Mammalia</taxon>
        <taxon>Eutheria</taxon>
        <taxon>Euarchontoglires</taxon>
        <taxon>Primates</taxon>
        <taxon>Haplorrhini</taxon>
        <taxon>Platyrrhini</taxon>
        <taxon>Cebidae</taxon>
        <taxon>Callitrichinae</taxon>
        <taxon>Callithrix</taxon>
        <taxon>Callithrix</taxon>
    </lineage>
</organism>
<dbReference type="Proteomes" id="UP000008225">
    <property type="component" value="Chromosome 15"/>
</dbReference>
<reference evidence="2 3" key="1">
    <citation type="submission" date="2009-03" db="EMBL/GenBank/DDBJ databases">
        <authorList>
            <person name="Warren W."/>
            <person name="Ye L."/>
            <person name="Minx P."/>
            <person name="Worley K."/>
            <person name="Gibbs R."/>
            <person name="Wilson R.K."/>
        </authorList>
    </citation>
    <scope>NUCLEOTIDE SEQUENCE [LARGE SCALE GENOMIC DNA]</scope>
</reference>
<sequence length="206" mass="23042">MATQHWLGTRAKLDDHTTELQSGRQRDAVFKQTSKKHFGRLRQVDHLRSGVRDQPGQHGETPSLLKNTKISQVWQAPIIPATPEAEARELLEPGKRRLQSLKIAPLHSALGDKSETPSQKKKKKTTWQNEYCVLQSSHSARQLSCFQRCQDSSPRCSLQHPCFATAVFCLCVQAESPLGKKTNMCPTLNSLPRVTTLRAPLGLTPT</sequence>
<keyword evidence="3" id="KW-1185">Reference proteome</keyword>